<dbReference type="EMBL" id="JABFUD020000006">
    <property type="protein sequence ID" value="KAI5078737.1"/>
    <property type="molecule type" value="Genomic_DNA"/>
</dbReference>
<protein>
    <submittedName>
        <fullName evidence="1">Uncharacterized protein</fullName>
    </submittedName>
</protein>
<keyword evidence="2" id="KW-1185">Reference proteome</keyword>
<organism evidence="1 2">
    <name type="scientific">Adiantum capillus-veneris</name>
    <name type="common">Maidenhair fern</name>
    <dbReference type="NCBI Taxonomy" id="13818"/>
    <lineage>
        <taxon>Eukaryota</taxon>
        <taxon>Viridiplantae</taxon>
        <taxon>Streptophyta</taxon>
        <taxon>Embryophyta</taxon>
        <taxon>Tracheophyta</taxon>
        <taxon>Polypodiopsida</taxon>
        <taxon>Polypodiidae</taxon>
        <taxon>Polypodiales</taxon>
        <taxon>Pteridineae</taxon>
        <taxon>Pteridaceae</taxon>
        <taxon>Vittarioideae</taxon>
        <taxon>Adiantum</taxon>
    </lineage>
</organism>
<accession>A0A9D4V3M4</accession>
<evidence type="ECO:0000313" key="2">
    <source>
        <dbReference type="Proteomes" id="UP000886520"/>
    </source>
</evidence>
<gene>
    <name evidence="1" type="ORF">GOP47_0006408</name>
</gene>
<evidence type="ECO:0000313" key="1">
    <source>
        <dbReference type="EMBL" id="KAI5078737.1"/>
    </source>
</evidence>
<proteinExistence type="predicted"/>
<comment type="caution">
    <text evidence="1">The sequence shown here is derived from an EMBL/GenBank/DDBJ whole genome shotgun (WGS) entry which is preliminary data.</text>
</comment>
<dbReference type="Proteomes" id="UP000886520">
    <property type="component" value="Chromosome 6"/>
</dbReference>
<name>A0A9D4V3M4_ADICA</name>
<dbReference type="AlphaFoldDB" id="A0A9D4V3M4"/>
<sequence length="81" mass="8550">MVPACYLLTMVKGETPYWPVLAPVCGFVVDGDPVCGFVVDGDVQCSLLRYSVPWTGGGMALLRGSTWNCGGTSPSSMVSCR</sequence>
<reference evidence="1" key="1">
    <citation type="submission" date="2021-01" db="EMBL/GenBank/DDBJ databases">
        <title>Adiantum capillus-veneris genome.</title>
        <authorList>
            <person name="Fang Y."/>
            <person name="Liao Q."/>
        </authorList>
    </citation>
    <scope>NUCLEOTIDE SEQUENCE</scope>
    <source>
        <strain evidence="1">H3</strain>
        <tissue evidence="1">Leaf</tissue>
    </source>
</reference>